<evidence type="ECO:0000313" key="8">
    <source>
        <dbReference type="EMBL" id="VVT56442.1"/>
    </source>
</evidence>
<dbReference type="EMBL" id="CABVLU010000004">
    <property type="protein sequence ID" value="VVT56442.1"/>
    <property type="molecule type" value="Genomic_DNA"/>
</dbReference>
<dbReference type="OrthoDB" id="311279at2759"/>
<name>A0A5E8BZB4_9ASCO</name>
<evidence type="ECO:0000256" key="2">
    <source>
        <dbReference type="ARBA" id="ARBA00005478"/>
    </source>
</evidence>
<comment type="similarity">
    <text evidence="2 7">Belongs to the DPM2 family.</text>
</comment>
<accession>A0A5E8BZB4</accession>
<dbReference type="GO" id="GO:0033185">
    <property type="term" value="C:dolichol-phosphate-mannose synthase complex"/>
    <property type="evidence" value="ECO:0007669"/>
    <property type="project" value="TreeGrafter"/>
</dbReference>
<dbReference type="RefSeq" id="XP_031855666.1">
    <property type="nucleotide sequence ID" value="XM_031999775.1"/>
</dbReference>
<comment type="pathway">
    <text evidence="7">Protein modification; protein glycosylation.</text>
</comment>
<dbReference type="GO" id="GO:0180047">
    <property type="term" value="P:dolichol phosphate mannose biosynthetic process"/>
    <property type="evidence" value="ECO:0007669"/>
    <property type="project" value="InterPro"/>
</dbReference>
<evidence type="ECO:0000256" key="4">
    <source>
        <dbReference type="ARBA" id="ARBA00022824"/>
    </source>
</evidence>
<dbReference type="InterPro" id="IPR009914">
    <property type="entry name" value="DPM2"/>
</dbReference>
<keyword evidence="4 7" id="KW-0256">Endoplasmic reticulum</keyword>
<dbReference type="GO" id="GO:0030234">
    <property type="term" value="F:enzyme regulator activity"/>
    <property type="evidence" value="ECO:0007669"/>
    <property type="project" value="UniProtKB-UniRule"/>
</dbReference>
<dbReference type="UniPathway" id="UPA00378"/>
<dbReference type="GO" id="GO:0005789">
    <property type="term" value="C:endoplasmic reticulum membrane"/>
    <property type="evidence" value="ECO:0007669"/>
    <property type="project" value="UniProtKB-SubCell"/>
</dbReference>
<dbReference type="PANTHER" id="PTHR15039:SF11">
    <property type="entry name" value="DOLICHOL PHOSPHATE-MANNOSE BIOSYNTHESIS REGULATORY PROTEIN"/>
    <property type="match status" value="1"/>
</dbReference>
<feature type="transmembrane region" description="Helical" evidence="7">
    <location>
        <begin position="47"/>
        <end position="72"/>
    </location>
</feature>
<feature type="transmembrane region" description="Helical" evidence="7">
    <location>
        <begin position="7"/>
        <end position="27"/>
    </location>
</feature>
<reference evidence="8 9" key="1">
    <citation type="submission" date="2019-09" db="EMBL/GenBank/DDBJ databases">
        <authorList>
            <person name="Brejova B."/>
        </authorList>
    </citation>
    <scope>NUCLEOTIDE SEQUENCE [LARGE SCALE GENOMIC DNA]</scope>
</reference>
<evidence type="ECO:0000256" key="5">
    <source>
        <dbReference type="ARBA" id="ARBA00022989"/>
    </source>
</evidence>
<protein>
    <recommendedName>
        <fullName evidence="7">Dolichol phosphate-mannose biosynthesis regulatory protein</fullName>
    </recommendedName>
</protein>
<comment type="function">
    <text evidence="7">Regulatory subunit of the dolichol-phosphate mannose (DPM) synthase complex; essential for the ER localization.</text>
</comment>
<keyword evidence="6 7" id="KW-0472">Membrane</keyword>
<keyword evidence="5 7" id="KW-1133">Transmembrane helix</keyword>
<evidence type="ECO:0000256" key="3">
    <source>
        <dbReference type="ARBA" id="ARBA00022692"/>
    </source>
</evidence>
<comment type="subunit">
    <text evidence="7">Component of the dolichol-phosphate mannose (DPM) synthase complex.</text>
</comment>
<evidence type="ECO:0000313" key="9">
    <source>
        <dbReference type="Proteomes" id="UP000398389"/>
    </source>
</evidence>
<evidence type="ECO:0000256" key="6">
    <source>
        <dbReference type="ARBA" id="ARBA00023136"/>
    </source>
</evidence>
<keyword evidence="3 7" id="KW-0812">Transmembrane</keyword>
<dbReference type="PANTHER" id="PTHR15039">
    <property type="entry name" value="DOLICHOL PHOSPHATE-MANNOSE BIOSYNTHESIS REGULATORY PROTEIN"/>
    <property type="match status" value="1"/>
</dbReference>
<keyword evidence="9" id="KW-1185">Reference proteome</keyword>
<dbReference type="Pfam" id="PF07297">
    <property type="entry name" value="DPM2"/>
    <property type="match status" value="1"/>
</dbReference>
<dbReference type="GO" id="GO:0006506">
    <property type="term" value="P:GPI anchor biosynthetic process"/>
    <property type="evidence" value="ECO:0007669"/>
    <property type="project" value="TreeGrafter"/>
</dbReference>
<dbReference type="Proteomes" id="UP000398389">
    <property type="component" value="Unassembled WGS sequence"/>
</dbReference>
<evidence type="ECO:0000256" key="7">
    <source>
        <dbReference type="RuleBase" id="RU365084"/>
    </source>
</evidence>
<sequence>MSFDKLIGAAMIFVATAVFIYYTIWTFVLPFVDESSPIQSLFLPREWAIRIPVVLLLTAVAGVGTFIGKVLIKNAEKEKRKQAAAKAK</sequence>
<evidence type="ECO:0000256" key="1">
    <source>
        <dbReference type="ARBA" id="ARBA00004477"/>
    </source>
</evidence>
<gene>
    <name evidence="8" type="ORF">SAPINGB_P005060</name>
</gene>
<dbReference type="GeneID" id="43583875"/>
<organism evidence="8 9">
    <name type="scientific">Magnusiomyces paraingens</name>
    <dbReference type="NCBI Taxonomy" id="2606893"/>
    <lineage>
        <taxon>Eukaryota</taxon>
        <taxon>Fungi</taxon>
        <taxon>Dikarya</taxon>
        <taxon>Ascomycota</taxon>
        <taxon>Saccharomycotina</taxon>
        <taxon>Dipodascomycetes</taxon>
        <taxon>Dipodascales</taxon>
        <taxon>Dipodascaceae</taxon>
        <taxon>Magnusiomyces</taxon>
    </lineage>
</organism>
<comment type="subcellular location">
    <subcellularLocation>
        <location evidence="1 7">Endoplasmic reticulum membrane</location>
        <topology evidence="1 7">Multi-pass membrane protein</topology>
    </subcellularLocation>
</comment>
<dbReference type="AlphaFoldDB" id="A0A5E8BZB4"/>
<proteinExistence type="inferred from homology"/>